<dbReference type="InterPro" id="IPR043148">
    <property type="entry name" value="TagF_C"/>
</dbReference>
<dbReference type="InterPro" id="IPR029044">
    <property type="entry name" value="Nucleotide-diphossugar_trans"/>
</dbReference>
<comment type="caution">
    <text evidence="2">The sequence shown here is derived from an EMBL/GenBank/DDBJ whole genome shotgun (WGS) entry which is preliminary data.</text>
</comment>
<accession>A0A927PF67</accession>
<dbReference type="AlphaFoldDB" id="A0A927PF67"/>
<gene>
    <name evidence="2" type="ORF">IF651_14055</name>
</gene>
<dbReference type="Gene3D" id="3.40.50.12580">
    <property type="match status" value="1"/>
</dbReference>
<dbReference type="EMBL" id="JACYHB010000013">
    <property type="protein sequence ID" value="MBD8080178.1"/>
    <property type="molecule type" value="Genomic_DNA"/>
</dbReference>
<evidence type="ECO:0000259" key="1">
    <source>
        <dbReference type="Pfam" id="PF00535"/>
    </source>
</evidence>
<reference evidence="2" key="2">
    <citation type="submission" date="2020-09" db="EMBL/GenBank/DDBJ databases">
        <authorList>
            <person name="Yu Y."/>
        </authorList>
    </citation>
    <scope>NUCLEOTIDE SEQUENCE</scope>
    <source>
        <strain evidence="2">KCTC 49039</strain>
    </source>
</reference>
<dbReference type="GO" id="GO:0016758">
    <property type="term" value="F:hexosyltransferase activity"/>
    <property type="evidence" value="ECO:0007669"/>
    <property type="project" value="UniProtKB-ARBA"/>
</dbReference>
<dbReference type="CDD" id="cd00761">
    <property type="entry name" value="Glyco_tranf_GTA_type"/>
    <property type="match status" value="1"/>
</dbReference>
<feature type="domain" description="Glycosyltransferase 2-like" evidence="1">
    <location>
        <begin position="24"/>
        <end position="123"/>
    </location>
</feature>
<protein>
    <submittedName>
        <fullName evidence="2">Glycosyltransferase</fullName>
    </submittedName>
</protein>
<sequence length="866" mass="95596">MTDVDTTSVNLSQSVWDELSPHTSLVIACYRVGAYLPAFLKSLDEQTAAHDGYELIFVVDGCPEDSEDVVRAWMPTTDYAVRIVTKPNGGVASARNTGLAWARGAWVSHPDPDDRLDPQYFLEVERAREQFPDETMFAARAVLTSPDGSTIGHTLDARYVDAVNSLVDLHREPRKIHTLGGVVFFRHDVIKHNRLRFDPRILQSSDTDMIGHFLLCNGARYVLVPHAEYYYLRRADASSIVSKHSGNMSRYASLFGVSHHGMLDRAGEECPPWLANLLLYFVFMLFRRNRRVNTPVDLASEDQLALIRARLVENLRQIGAANIQGFDLFAVPLEIRFAWLSAVEDVSRSPVELVRWHPERSAWRAVVYGSNFAFPELRVVEGTAEILESRCRGIEFLGTTWLYQQVLLVRMSRGDSVRVESTKQGFALEFDGALLKSSALDERAGRLPAIDVKPAARAVAQTPDRSPMQELPGTGLVPRLRRLVRRITASEARPAPSPESVPQAVQAVHSETWVFVTGDDAEAAPSQSELLYELVRAEARDVEARFVVDEGSEAERRLRQANIEWIAAGSPEHVSLMSRADLLVTSRMARLAHVPLPGSGIPRRWRVALLPSGEISRISHRDRWTSQADLVVVSSAVELFRAGGPYGYQTYLPSEVALTGLPAHDRLEELRAPAQDILVAPGWRAGTLRPSDPGSAGRSVEEFHELPFVGAWREFLGSAELSAVAARGGRRVRLLLPPGVGAEVFGLPSQVDLVPPEERLTALASAAILVTDYTTHDLDLAYLGRPSVYLQVDREVVLGAPDSARSRAAAYETSGFGPAVTSVEAALGAVAPILEHLPAMYAERIERAFTYRDGKARSRILAALRG</sequence>
<dbReference type="RefSeq" id="WP_191829767.1">
    <property type="nucleotide sequence ID" value="NZ_JACYHB010000013.1"/>
</dbReference>
<dbReference type="Gene3D" id="3.90.550.10">
    <property type="entry name" value="Spore Coat Polysaccharide Biosynthesis Protein SpsA, Chain A"/>
    <property type="match status" value="1"/>
</dbReference>
<evidence type="ECO:0000313" key="2">
    <source>
        <dbReference type="EMBL" id="MBD8080178.1"/>
    </source>
</evidence>
<dbReference type="PANTHER" id="PTHR22916">
    <property type="entry name" value="GLYCOSYLTRANSFERASE"/>
    <property type="match status" value="1"/>
</dbReference>
<dbReference type="Pfam" id="PF00535">
    <property type="entry name" value="Glycos_transf_2"/>
    <property type="match status" value="1"/>
</dbReference>
<dbReference type="PANTHER" id="PTHR22916:SF3">
    <property type="entry name" value="UDP-GLCNAC:BETAGAL BETA-1,3-N-ACETYLGLUCOSAMINYLTRANSFERASE-LIKE PROTEIN 1"/>
    <property type="match status" value="1"/>
</dbReference>
<dbReference type="Pfam" id="PF04464">
    <property type="entry name" value="Glyphos_transf"/>
    <property type="match status" value="1"/>
</dbReference>
<proteinExistence type="predicted"/>
<name>A0A927PF67_9MICO</name>
<organism evidence="2 3">
    <name type="scientific">Cellulosimicrobium arenosum</name>
    <dbReference type="NCBI Taxonomy" id="2708133"/>
    <lineage>
        <taxon>Bacteria</taxon>
        <taxon>Bacillati</taxon>
        <taxon>Actinomycetota</taxon>
        <taxon>Actinomycetes</taxon>
        <taxon>Micrococcales</taxon>
        <taxon>Promicromonosporaceae</taxon>
        <taxon>Cellulosimicrobium</taxon>
    </lineage>
</organism>
<keyword evidence="3" id="KW-1185">Reference proteome</keyword>
<dbReference type="InterPro" id="IPR001173">
    <property type="entry name" value="Glyco_trans_2-like"/>
</dbReference>
<dbReference type="GO" id="GO:0047355">
    <property type="term" value="F:CDP-glycerol glycerophosphotransferase activity"/>
    <property type="evidence" value="ECO:0007669"/>
    <property type="project" value="InterPro"/>
</dbReference>
<evidence type="ECO:0000313" key="3">
    <source>
        <dbReference type="Proteomes" id="UP000610846"/>
    </source>
</evidence>
<dbReference type="InterPro" id="IPR007554">
    <property type="entry name" value="Glycerophosphate_synth"/>
</dbReference>
<dbReference type="SUPFAM" id="SSF53448">
    <property type="entry name" value="Nucleotide-diphospho-sugar transferases"/>
    <property type="match status" value="1"/>
</dbReference>
<dbReference type="GO" id="GO:0016020">
    <property type="term" value="C:membrane"/>
    <property type="evidence" value="ECO:0007669"/>
    <property type="project" value="InterPro"/>
</dbReference>
<reference evidence="2" key="1">
    <citation type="journal article" date="2018" name="Curr. Microbiol.">
        <title>Cellulosimicrobium arenosum sp. nov., Isolated from Marine Sediment Sand.</title>
        <authorList>
            <person name="Oh M."/>
            <person name="Kim J.H."/>
            <person name="Yoon J.H."/>
            <person name="Schumann P."/>
            <person name="Kim W."/>
        </authorList>
    </citation>
    <scope>NUCLEOTIDE SEQUENCE</scope>
    <source>
        <strain evidence="2">KCTC 49039</strain>
    </source>
</reference>
<dbReference type="Proteomes" id="UP000610846">
    <property type="component" value="Unassembled WGS sequence"/>
</dbReference>